<keyword evidence="3" id="KW-1185">Reference proteome</keyword>
<proteinExistence type="predicted"/>
<evidence type="ECO:0000313" key="2">
    <source>
        <dbReference type="EMBL" id="MBU8825114.1"/>
    </source>
</evidence>
<gene>
    <name evidence="2" type="ORF">KL859_19870</name>
</gene>
<evidence type="ECO:0000256" key="1">
    <source>
        <dbReference type="SAM" id="MobiDB-lite"/>
    </source>
</evidence>
<sequence length="141" mass="14441">DVGSCAALLAVGVGIVMLQRPDPPPQAPTAQFGHITAKPRPSDVGLTEPQLLAVLSTPPDYGALGDPVRRTGCLAALGYPPGVLVLGARPHDVAGRTGVLILLADDRPDTIVALVVPADCDPGTTSQPLAQTVVRQPHARP</sequence>
<evidence type="ECO:0000313" key="3">
    <source>
        <dbReference type="Proteomes" id="UP000696413"/>
    </source>
</evidence>
<feature type="region of interest" description="Disordered" evidence="1">
    <location>
        <begin position="22"/>
        <end position="44"/>
    </location>
</feature>
<feature type="non-terminal residue" evidence="2">
    <location>
        <position position="1"/>
    </location>
</feature>
<name>A0ABS6HTU6_MYCGD</name>
<dbReference type="Proteomes" id="UP000696413">
    <property type="component" value="Unassembled WGS sequence"/>
</dbReference>
<comment type="caution">
    <text evidence="2">The sequence shown here is derived from an EMBL/GenBank/DDBJ whole genome shotgun (WGS) entry which is preliminary data.</text>
</comment>
<reference evidence="2 3" key="1">
    <citation type="submission" date="2021-05" db="EMBL/GenBank/DDBJ databases">
        <title>Draft Genome Sequences of Clinical Respiratory Isolates of Mycobacterium goodii Recovered in Ireland.</title>
        <authorList>
            <person name="Flanagan P.R."/>
            <person name="Mok S."/>
            <person name="Roycroft E."/>
            <person name="Rogers T.R."/>
            <person name="Fitzgibbon M."/>
        </authorList>
    </citation>
    <scope>NUCLEOTIDE SEQUENCE [LARGE SCALE GENOMIC DNA]</scope>
    <source>
        <strain evidence="2 3">14IE55</strain>
    </source>
</reference>
<organism evidence="2 3">
    <name type="scientific">Mycolicibacterium goodii</name>
    <name type="common">Mycobacterium goodii</name>
    <dbReference type="NCBI Taxonomy" id="134601"/>
    <lineage>
        <taxon>Bacteria</taxon>
        <taxon>Bacillati</taxon>
        <taxon>Actinomycetota</taxon>
        <taxon>Actinomycetes</taxon>
        <taxon>Mycobacteriales</taxon>
        <taxon>Mycobacteriaceae</taxon>
        <taxon>Mycolicibacterium</taxon>
    </lineage>
</organism>
<accession>A0ABS6HTU6</accession>
<dbReference type="EMBL" id="JAHBOM010000014">
    <property type="protein sequence ID" value="MBU8825114.1"/>
    <property type="molecule type" value="Genomic_DNA"/>
</dbReference>
<protein>
    <submittedName>
        <fullName evidence="2">Uncharacterized protein</fullName>
    </submittedName>
</protein>